<comment type="caution">
    <text evidence="1">The sequence shown here is derived from an EMBL/GenBank/DDBJ whole genome shotgun (WGS) entry which is preliminary data.</text>
</comment>
<dbReference type="Proteomes" id="UP000001861">
    <property type="component" value="Unassembled WGS sequence"/>
</dbReference>
<dbReference type="VEuPathDB" id="FungiDB:CC1G_13614"/>
<proteinExistence type="predicted"/>
<dbReference type="RefSeq" id="XP_002912081.1">
    <property type="nucleotide sequence ID" value="XM_002912035.1"/>
</dbReference>
<dbReference type="EMBL" id="AACS02000001">
    <property type="protein sequence ID" value="EFI28587.1"/>
    <property type="molecule type" value="Genomic_DNA"/>
</dbReference>
<dbReference type="KEGG" id="cci:CC1G_13614"/>
<dbReference type="InParanoid" id="D6RJW9"/>
<protein>
    <submittedName>
        <fullName evidence="1">Uncharacterized protein</fullName>
    </submittedName>
</protein>
<organism evidence="1 2">
    <name type="scientific">Coprinopsis cinerea (strain Okayama-7 / 130 / ATCC MYA-4618 / FGSC 9003)</name>
    <name type="common">Inky cap fungus</name>
    <name type="synonym">Hormographiella aspergillata</name>
    <dbReference type="NCBI Taxonomy" id="240176"/>
    <lineage>
        <taxon>Eukaryota</taxon>
        <taxon>Fungi</taxon>
        <taxon>Dikarya</taxon>
        <taxon>Basidiomycota</taxon>
        <taxon>Agaricomycotina</taxon>
        <taxon>Agaricomycetes</taxon>
        <taxon>Agaricomycetidae</taxon>
        <taxon>Agaricales</taxon>
        <taxon>Agaricineae</taxon>
        <taxon>Psathyrellaceae</taxon>
        <taxon>Coprinopsis</taxon>
    </lineage>
</organism>
<reference evidence="1 2" key="1">
    <citation type="journal article" date="2010" name="Proc. Natl. Acad. Sci. U.S.A.">
        <title>Insights into evolution of multicellular fungi from the assembled chromosomes of the mushroom Coprinopsis cinerea (Coprinus cinereus).</title>
        <authorList>
            <person name="Stajich J.E."/>
            <person name="Wilke S.K."/>
            <person name="Ahren D."/>
            <person name="Au C.H."/>
            <person name="Birren B.W."/>
            <person name="Borodovsky M."/>
            <person name="Burns C."/>
            <person name="Canback B."/>
            <person name="Casselton L.A."/>
            <person name="Cheng C.K."/>
            <person name="Deng J."/>
            <person name="Dietrich F.S."/>
            <person name="Fargo D.C."/>
            <person name="Farman M.L."/>
            <person name="Gathman A.C."/>
            <person name="Goldberg J."/>
            <person name="Guigo R."/>
            <person name="Hoegger P.J."/>
            <person name="Hooker J.B."/>
            <person name="Huggins A."/>
            <person name="James T.Y."/>
            <person name="Kamada T."/>
            <person name="Kilaru S."/>
            <person name="Kodira C."/>
            <person name="Kues U."/>
            <person name="Kupfer D."/>
            <person name="Kwan H.S."/>
            <person name="Lomsadze A."/>
            <person name="Li W."/>
            <person name="Lilly W.W."/>
            <person name="Ma L.J."/>
            <person name="Mackey A.J."/>
            <person name="Manning G."/>
            <person name="Martin F."/>
            <person name="Muraguchi H."/>
            <person name="Natvig D.O."/>
            <person name="Palmerini H."/>
            <person name="Ramesh M.A."/>
            <person name="Rehmeyer C.J."/>
            <person name="Roe B.A."/>
            <person name="Shenoy N."/>
            <person name="Stanke M."/>
            <person name="Ter-Hovhannisyan V."/>
            <person name="Tunlid A."/>
            <person name="Velagapudi R."/>
            <person name="Vision T.J."/>
            <person name="Zeng Q."/>
            <person name="Zolan M.E."/>
            <person name="Pukkila P.J."/>
        </authorList>
    </citation>
    <scope>NUCLEOTIDE SEQUENCE [LARGE SCALE GENOMIC DNA]</scope>
    <source>
        <strain evidence="2">Okayama-7 / 130 / ATCC MYA-4618 / FGSC 9003</strain>
    </source>
</reference>
<name>D6RJW9_COPC7</name>
<gene>
    <name evidence="1" type="ORF">CC1G_13614</name>
</gene>
<keyword evidence="2" id="KW-1185">Reference proteome</keyword>
<accession>D6RJW9</accession>
<evidence type="ECO:0000313" key="2">
    <source>
        <dbReference type="Proteomes" id="UP000001861"/>
    </source>
</evidence>
<dbReference type="GeneID" id="6015400"/>
<dbReference type="AlphaFoldDB" id="D6RJW9"/>
<dbReference type="HOGENOM" id="CLU_1835055_0_0_1"/>
<evidence type="ECO:0000313" key="1">
    <source>
        <dbReference type="EMBL" id="EFI28587.1"/>
    </source>
</evidence>
<sequence length="140" mass="16654">MFEFKLRIKNDQNGHFAARNGRRHRSAPNRLPNPLELGPLLMKRPPTSQIVEKTVDFRRYLVTNKNDERSNDVTGREIMYNKSMHTVYETRKRKSRVIIRQGKVLASNYFKMWIVNLETETGTQEKVIGFEDSERNRRMQ</sequence>